<evidence type="ECO:0008006" key="3">
    <source>
        <dbReference type="Google" id="ProtNLM"/>
    </source>
</evidence>
<accession>A0AAD7G465</accession>
<evidence type="ECO:0000313" key="1">
    <source>
        <dbReference type="EMBL" id="KAJ7653464.1"/>
    </source>
</evidence>
<dbReference type="EMBL" id="JARKIE010000334">
    <property type="protein sequence ID" value="KAJ7653464.1"/>
    <property type="molecule type" value="Genomic_DNA"/>
</dbReference>
<name>A0AAD7G465_MYCRO</name>
<evidence type="ECO:0000313" key="2">
    <source>
        <dbReference type="Proteomes" id="UP001221757"/>
    </source>
</evidence>
<organism evidence="1 2">
    <name type="scientific">Mycena rosella</name>
    <name type="common">Pink bonnet</name>
    <name type="synonym">Agaricus rosellus</name>
    <dbReference type="NCBI Taxonomy" id="1033263"/>
    <lineage>
        <taxon>Eukaryota</taxon>
        <taxon>Fungi</taxon>
        <taxon>Dikarya</taxon>
        <taxon>Basidiomycota</taxon>
        <taxon>Agaricomycotina</taxon>
        <taxon>Agaricomycetes</taxon>
        <taxon>Agaricomycetidae</taxon>
        <taxon>Agaricales</taxon>
        <taxon>Marasmiineae</taxon>
        <taxon>Mycenaceae</taxon>
        <taxon>Mycena</taxon>
    </lineage>
</organism>
<comment type="caution">
    <text evidence="1">The sequence shown here is derived from an EMBL/GenBank/DDBJ whole genome shotgun (WGS) entry which is preliminary data.</text>
</comment>
<dbReference type="Proteomes" id="UP001221757">
    <property type="component" value="Unassembled WGS sequence"/>
</dbReference>
<keyword evidence="2" id="KW-1185">Reference proteome</keyword>
<protein>
    <recommendedName>
        <fullName evidence="3">Transposase</fullName>
    </recommendedName>
</protein>
<sequence>MDSFNYPSLHHLSALQKEGLPIWDALNDKVVTSRPFLLMETADGPGMTCLNGLVGHHGVYGCRLYCPLKGRRKEGKPHYYPVMKLPTNYTLVGCSHPSIDPKLLPPPSETEYLRNLEFVLASRNETDYKERRKATGIAKPSLFSGLQREHMLGIPGCFPGDIMHWASLNWTELVLALFRGTLQCERPDSKDKWTWAVLQGDIWTNHGQAVADATPYLPGSFDRPPGYKAWEYLLYIVGLAPALLHGVLPDAHWKHLCKGLIERHKLAIEYVSEFEELYFQGMPERIHFVRQSVHVMTHLALEVICVGPAALYSQWTMERTIGNLGQEIKLHSNPYANLSERGLRRSQVNALKAMIPDLDPEDKKLPRGSIELEDGFVLLHAKDEYGHRIDGDEGRAIRKFLEDRNGPTPGSLSVVRWARLRIPNSQIARSLWKESRCPLDKIRIARNVKILHYGNHEIAEVHFFFMAEVEGTREALVLANLYSQPDKEMLRASHRTVWWCNCEQVVAMIPWHGSNSYFLVEKPGLDVIWLSDYAKADDADNDN</sequence>
<reference evidence="1" key="1">
    <citation type="submission" date="2023-03" db="EMBL/GenBank/DDBJ databases">
        <title>Massive genome expansion in bonnet fungi (Mycena s.s.) driven by repeated elements and novel gene families across ecological guilds.</title>
        <authorList>
            <consortium name="Lawrence Berkeley National Laboratory"/>
            <person name="Harder C.B."/>
            <person name="Miyauchi S."/>
            <person name="Viragh M."/>
            <person name="Kuo A."/>
            <person name="Thoen E."/>
            <person name="Andreopoulos B."/>
            <person name="Lu D."/>
            <person name="Skrede I."/>
            <person name="Drula E."/>
            <person name="Henrissat B."/>
            <person name="Morin E."/>
            <person name="Kohler A."/>
            <person name="Barry K."/>
            <person name="LaButti K."/>
            <person name="Morin E."/>
            <person name="Salamov A."/>
            <person name="Lipzen A."/>
            <person name="Mereny Z."/>
            <person name="Hegedus B."/>
            <person name="Baldrian P."/>
            <person name="Stursova M."/>
            <person name="Weitz H."/>
            <person name="Taylor A."/>
            <person name="Grigoriev I.V."/>
            <person name="Nagy L.G."/>
            <person name="Martin F."/>
            <person name="Kauserud H."/>
        </authorList>
    </citation>
    <scope>NUCLEOTIDE SEQUENCE</scope>
    <source>
        <strain evidence="1">CBHHK067</strain>
    </source>
</reference>
<gene>
    <name evidence="1" type="ORF">B0H17DRAFT_1147055</name>
</gene>
<proteinExistence type="predicted"/>
<dbReference type="AlphaFoldDB" id="A0AAD7G465"/>